<evidence type="ECO:0000256" key="5">
    <source>
        <dbReference type="ARBA" id="ARBA00022448"/>
    </source>
</evidence>
<evidence type="ECO:0000256" key="2">
    <source>
        <dbReference type="ARBA" id="ARBA00004585"/>
    </source>
</evidence>
<evidence type="ECO:0000256" key="17">
    <source>
        <dbReference type="ARBA" id="ARBA00060276"/>
    </source>
</evidence>
<keyword evidence="14 20" id="KW-0472">Membrane</keyword>
<dbReference type="EMBL" id="PDNA01000239">
    <property type="protein sequence ID" value="PGH01255.1"/>
    <property type="molecule type" value="Genomic_DNA"/>
</dbReference>
<dbReference type="SUPFAM" id="SSF56801">
    <property type="entry name" value="Acetyl-CoA synthetase-like"/>
    <property type="match status" value="1"/>
</dbReference>
<evidence type="ECO:0000256" key="13">
    <source>
        <dbReference type="ARBA" id="ARBA00023055"/>
    </source>
</evidence>
<comment type="function">
    <text evidence="17">Acyl-CoA synthetase required for both the import of long chain fatty acids (LCFAs) (C14-C18) and the activation very long chain fatty acids (VLCFAs) (C20-C26) by esterification of the fatty acids into metabolically active CoA-thioesters for subsequent degradation or incorporation into phospholipids. The transport and fatty acyl-CoA synthetase activities are genetically separable and are thus independent activities. Esterifies VLCFAs in the peroxisome matrix. The VLCFAs are actively transported into peroxisomes by a PXA1-PXA2 heterodimeric transporter in the peroxisomal membrane.</text>
</comment>
<keyword evidence="6" id="KW-1003">Cell membrane</keyword>
<evidence type="ECO:0000256" key="9">
    <source>
        <dbReference type="ARBA" id="ARBA00022692"/>
    </source>
</evidence>
<evidence type="ECO:0000256" key="20">
    <source>
        <dbReference type="SAM" id="Phobius"/>
    </source>
</evidence>
<dbReference type="GO" id="GO:0004467">
    <property type="term" value="F:long-chain fatty acid-CoA ligase activity"/>
    <property type="evidence" value="ECO:0007669"/>
    <property type="project" value="TreeGrafter"/>
</dbReference>
<dbReference type="GO" id="GO:0005811">
    <property type="term" value="C:lipid droplet"/>
    <property type="evidence" value="ECO:0007669"/>
    <property type="project" value="UniProtKB-SubCell"/>
</dbReference>
<dbReference type="GO" id="GO:0044539">
    <property type="term" value="P:long-chain fatty acid import into cell"/>
    <property type="evidence" value="ECO:0007669"/>
    <property type="project" value="TreeGrafter"/>
</dbReference>
<keyword evidence="9 20" id="KW-0812">Transmembrane</keyword>
<accession>A0A2B7WX29</accession>
<dbReference type="GO" id="GO:0005324">
    <property type="term" value="F:long-chain fatty acid transmembrane transporter activity"/>
    <property type="evidence" value="ECO:0007669"/>
    <property type="project" value="TreeGrafter"/>
</dbReference>
<evidence type="ECO:0000256" key="15">
    <source>
        <dbReference type="ARBA" id="ARBA00023140"/>
    </source>
</evidence>
<sequence length="666" mass="74403">MDLTATSTAAAAGGLSVLAAYLDAKYHLSQDLTLIRRMKLAQSLYLENEKANRLSLWYVFNTWVDKSKNATCIWSRQRTYTWQQVHTRAVQYARYFLSRGIKPGDLVAFYLMNSPDFAIIWLGLWCIGCAPVLVNYNLKSKSLVHCLRLAEAKILLVDSDKECQQRVEGVRNVIEMDLGMGIALLDSALEGEIDQMDTVVPDDTHRQHIKGTSPVCILYTSGTTGFPKAAALPTQRAWSLACHKDPGFGMTPGRDRYYVCVPMFHGTGGVSAMGGIIAGMSIAIGRRFSVSTFWDDIHDSESTMFIYVGEAARYLLNAPPSRYERDHPKLRLMYGNGLRPDVWQRFRERFDVPEIAEFFNSTEGLFALLNHNRGDFTATCVGHHGAILRKFFSNTYIPVATDPHDGAIYRDRKTGFAKRMPYEVGGEILVSLPTKQSFPGYLNNESETSKKILTNVFRKGDMYYRTGDALRRDADGRWFFLDRLGDTFRWKSENVSTAEVSEVLGRFPGVAEANVYGVLVPGHEGRAGCVALSIVDDTAITTTTTTTTTTTSSMASNTNASNQDIPRGWFDFNGFLAHARRHLPKYAIPVFVRLVASTSSTDNLKQSKVPLREEGIDFEKLGSCVGEKGKGDRFLWLKPGRVEKGKGYVEFSREDLAMLRGGKVVL</sequence>
<evidence type="ECO:0000256" key="11">
    <source>
        <dbReference type="ARBA" id="ARBA00022840"/>
    </source>
</evidence>
<evidence type="ECO:0000256" key="4">
    <source>
        <dbReference type="ARBA" id="ARBA00006432"/>
    </source>
</evidence>
<evidence type="ECO:0000313" key="22">
    <source>
        <dbReference type="EMBL" id="PGH01255.1"/>
    </source>
</evidence>
<proteinExistence type="inferred from homology"/>
<evidence type="ECO:0000256" key="1">
    <source>
        <dbReference type="ARBA" id="ARBA00004502"/>
    </source>
</evidence>
<dbReference type="GO" id="GO:0005524">
    <property type="term" value="F:ATP binding"/>
    <property type="evidence" value="ECO:0007669"/>
    <property type="project" value="UniProtKB-KW"/>
</dbReference>
<evidence type="ECO:0000256" key="10">
    <source>
        <dbReference type="ARBA" id="ARBA00022741"/>
    </source>
</evidence>
<keyword evidence="10" id="KW-0547">Nucleotide-binding</keyword>
<evidence type="ECO:0000256" key="7">
    <source>
        <dbReference type="ARBA" id="ARBA00022598"/>
    </source>
</evidence>
<dbReference type="PROSITE" id="PS00455">
    <property type="entry name" value="AMP_BINDING"/>
    <property type="match status" value="1"/>
</dbReference>
<comment type="similarity">
    <text evidence="4">Belongs to the ATP-dependent AMP-binding enzyme family.</text>
</comment>
<dbReference type="Gene3D" id="3.40.50.12780">
    <property type="entry name" value="N-terminal domain of ligase-like"/>
    <property type="match status" value="1"/>
</dbReference>
<dbReference type="OrthoDB" id="196650at2759"/>
<dbReference type="PANTHER" id="PTHR43107:SF6">
    <property type="entry name" value="ACYL-COA SYNTHETASE FAMILY PROTEIN (CEFD1), PUTATIVE (AFU_ORTHOLOGUE AFUA_6G03630)-RELATED"/>
    <property type="match status" value="1"/>
</dbReference>
<reference evidence="22 23" key="1">
    <citation type="submission" date="2017-10" db="EMBL/GenBank/DDBJ databases">
        <title>Comparative genomics in systemic dimorphic fungi from Ajellomycetaceae.</title>
        <authorList>
            <person name="Munoz J.F."/>
            <person name="Mcewen J.G."/>
            <person name="Clay O.K."/>
            <person name="Cuomo C.A."/>
        </authorList>
    </citation>
    <scope>NUCLEOTIDE SEQUENCE [LARGE SCALE GENOMIC DNA]</scope>
    <source>
        <strain evidence="22 23">UAMH7299</strain>
    </source>
</reference>
<evidence type="ECO:0000256" key="3">
    <source>
        <dbReference type="ARBA" id="ARBA00004651"/>
    </source>
</evidence>
<keyword evidence="12 20" id="KW-1133">Transmembrane helix</keyword>
<comment type="subcellular location">
    <subcellularLocation>
        <location evidence="3">Cell membrane</location>
        <topology evidence="3">Multi-pass membrane protein</topology>
    </subcellularLocation>
    <subcellularLocation>
        <location evidence="1">Lipid droplet</location>
    </subcellularLocation>
    <subcellularLocation>
        <location evidence="2">Peroxisome membrane</location>
        <topology evidence="2">Multi-pass membrane protein</topology>
    </subcellularLocation>
</comment>
<evidence type="ECO:0000256" key="19">
    <source>
        <dbReference type="ARBA" id="ARBA00078285"/>
    </source>
</evidence>
<keyword evidence="7" id="KW-0436">Ligase</keyword>
<dbReference type="GO" id="GO:0005778">
    <property type="term" value="C:peroxisomal membrane"/>
    <property type="evidence" value="ECO:0007669"/>
    <property type="project" value="UniProtKB-SubCell"/>
</dbReference>
<evidence type="ECO:0000256" key="8">
    <source>
        <dbReference type="ARBA" id="ARBA00022677"/>
    </source>
</evidence>
<keyword evidence="13" id="KW-0445">Lipid transport</keyword>
<dbReference type="InterPro" id="IPR042099">
    <property type="entry name" value="ANL_N_sf"/>
</dbReference>
<feature type="domain" description="AMP-dependent synthetase/ligase" evidence="21">
    <location>
        <begin position="61"/>
        <end position="441"/>
    </location>
</feature>
<evidence type="ECO:0000259" key="21">
    <source>
        <dbReference type="Pfam" id="PF00501"/>
    </source>
</evidence>
<evidence type="ECO:0000256" key="16">
    <source>
        <dbReference type="ARBA" id="ARBA00051585"/>
    </source>
</evidence>
<evidence type="ECO:0000256" key="12">
    <source>
        <dbReference type="ARBA" id="ARBA00022989"/>
    </source>
</evidence>
<comment type="catalytic activity">
    <reaction evidence="16">
        <text>a very long-chain fatty acid + ATP + CoA = a very long-chain fatty acyl-CoA + AMP + diphosphate</text>
        <dbReference type="Rhea" id="RHEA:54536"/>
        <dbReference type="ChEBI" id="CHEBI:30616"/>
        <dbReference type="ChEBI" id="CHEBI:33019"/>
        <dbReference type="ChEBI" id="CHEBI:57287"/>
        <dbReference type="ChEBI" id="CHEBI:58950"/>
        <dbReference type="ChEBI" id="CHEBI:138261"/>
        <dbReference type="ChEBI" id="CHEBI:456215"/>
    </reaction>
</comment>
<evidence type="ECO:0000256" key="14">
    <source>
        <dbReference type="ARBA" id="ARBA00023136"/>
    </source>
</evidence>
<keyword evidence="15" id="KW-0576">Peroxisome</keyword>
<dbReference type="PANTHER" id="PTHR43107">
    <property type="entry name" value="LONG-CHAIN FATTY ACID TRANSPORT PROTEIN"/>
    <property type="match status" value="1"/>
</dbReference>
<evidence type="ECO:0000256" key="6">
    <source>
        <dbReference type="ARBA" id="ARBA00022475"/>
    </source>
</evidence>
<organism evidence="22 23">
    <name type="scientific">Polytolypa hystricis (strain UAMH7299)</name>
    <dbReference type="NCBI Taxonomy" id="1447883"/>
    <lineage>
        <taxon>Eukaryota</taxon>
        <taxon>Fungi</taxon>
        <taxon>Dikarya</taxon>
        <taxon>Ascomycota</taxon>
        <taxon>Pezizomycotina</taxon>
        <taxon>Eurotiomycetes</taxon>
        <taxon>Eurotiomycetidae</taxon>
        <taxon>Onygenales</taxon>
        <taxon>Onygenales incertae sedis</taxon>
        <taxon>Polytolypa</taxon>
    </lineage>
</organism>
<evidence type="ECO:0000256" key="18">
    <source>
        <dbReference type="ARBA" id="ARBA00068795"/>
    </source>
</evidence>
<dbReference type="FunFam" id="3.40.50.12780:FF:000019">
    <property type="entry name" value="Long-chain fatty acid transporter"/>
    <property type="match status" value="1"/>
</dbReference>
<keyword evidence="23" id="KW-1185">Reference proteome</keyword>
<feature type="transmembrane region" description="Helical" evidence="20">
    <location>
        <begin position="118"/>
        <end position="138"/>
    </location>
</feature>
<protein>
    <recommendedName>
        <fullName evidence="18">Very long-chain fatty acid transport protein</fullName>
    </recommendedName>
    <alternativeName>
        <fullName evidence="19">Very-long-chain acyl-CoA synthetase</fullName>
    </alternativeName>
</protein>
<dbReference type="GO" id="GO:0009898">
    <property type="term" value="C:cytoplasmic side of plasma membrane"/>
    <property type="evidence" value="ECO:0007669"/>
    <property type="project" value="TreeGrafter"/>
</dbReference>
<keyword evidence="11" id="KW-0067">ATP-binding</keyword>
<keyword evidence="5" id="KW-0813">Transport</keyword>
<keyword evidence="8" id="KW-0551">Lipid droplet</keyword>
<dbReference type="AlphaFoldDB" id="A0A2B7WX29"/>
<dbReference type="Proteomes" id="UP000224634">
    <property type="component" value="Unassembled WGS sequence"/>
</dbReference>
<dbReference type="Pfam" id="PF00501">
    <property type="entry name" value="AMP-binding"/>
    <property type="match status" value="1"/>
</dbReference>
<evidence type="ECO:0000313" key="23">
    <source>
        <dbReference type="Proteomes" id="UP000224634"/>
    </source>
</evidence>
<dbReference type="InterPro" id="IPR020845">
    <property type="entry name" value="AMP-binding_CS"/>
</dbReference>
<dbReference type="InterPro" id="IPR000873">
    <property type="entry name" value="AMP-dep_synth/lig_dom"/>
</dbReference>
<name>A0A2B7WX29_POLH7</name>
<dbReference type="STRING" id="1447883.A0A2B7WX29"/>
<dbReference type="InterPro" id="IPR045851">
    <property type="entry name" value="AMP-bd_C_sf"/>
</dbReference>
<dbReference type="Gene3D" id="3.30.300.30">
    <property type="match status" value="1"/>
</dbReference>
<comment type="caution">
    <text evidence="22">The sequence shown here is derived from an EMBL/GenBank/DDBJ whole genome shotgun (WGS) entry which is preliminary data.</text>
</comment>
<gene>
    <name evidence="22" type="ORF">AJ80_09039</name>
</gene>